<organism evidence="1 2">
    <name type="scientific">Gigaspora margarita</name>
    <dbReference type="NCBI Taxonomy" id="4874"/>
    <lineage>
        <taxon>Eukaryota</taxon>
        <taxon>Fungi</taxon>
        <taxon>Fungi incertae sedis</taxon>
        <taxon>Mucoromycota</taxon>
        <taxon>Glomeromycotina</taxon>
        <taxon>Glomeromycetes</taxon>
        <taxon>Diversisporales</taxon>
        <taxon>Gigasporaceae</taxon>
        <taxon>Gigaspora</taxon>
    </lineage>
</organism>
<keyword evidence="2" id="KW-1185">Reference proteome</keyword>
<dbReference type="EMBL" id="CAJVQB010021452">
    <property type="protein sequence ID" value="CAG8797107.1"/>
    <property type="molecule type" value="Genomic_DNA"/>
</dbReference>
<comment type="caution">
    <text evidence="1">The sequence shown here is derived from an EMBL/GenBank/DDBJ whole genome shotgun (WGS) entry which is preliminary data.</text>
</comment>
<proteinExistence type="predicted"/>
<evidence type="ECO:0000313" key="1">
    <source>
        <dbReference type="EMBL" id="CAG8797107.1"/>
    </source>
</evidence>
<gene>
    <name evidence="1" type="ORF">GMARGA_LOCUS22323</name>
</gene>
<protein>
    <submittedName>
        <fullName evidence="1">20458_t:CDS:1</fullName>
    </submittedName>
</protein>
<evidence type="ECO:0000313" key="2">
    <source>
        <dbReference type="Proteomes" id="UP000789901"/>
    </source>
</evidence>
<accession>A0ABN7VSM4</accession>
<sequence>MNIMKNILYATTETIMIENYNELKTNYYYMYLQLQRHFKSLWNRQQFWAVLFRSGLSLWTHCHPSHVRIARKFLCPSCEAIDATKIQQTKISVKYLVPSQKQGVTEDNWFYASLHAYTNNYQHESNINQVVTNIGINTVNEAATKIGINTMDQAVTEIGMNITGQATTNIGINTINQAVTEIDMSTINQVVTEIGTNITDQAATEISTYIIDLVVTEIGMNTMNQAATKFAFFEKFLRTIKDDYENCGPQLQAALEKLAEKYNAAKTKSIPALMSFFYSINRKKDLLVQVKSGAKIHVQVKSVKYRKTESDAKKSNNKENNDSHAILAQKVWAVSKRNIVLVKILAEII</sequence>
<reference evidence="1 2" key="1">
    <citation type="submission" date="2021-06" db="EMBL/GenBank/DDBJ databases">
        <authorList>
            <person name="Kallberg Y."/>
            <person name="Tangrot J."/>
            <person name="Rosling A."/>
        </authorList>
    </citation>
    <scope>NUCLEOTIDE SEQUENCE [LARGE SCALE GENOMIC DNA]</scope>
    <source>
        <strain evidence="1 2">120-4 pot B 10/14</strain>
    </source>
</reference>
<name>A0ABN7VSM4_GIGMA</name>
<dbReference type="Proteomes" id="UP000789901">
    <property type="component" value="Unassembled WGS sequence"/>
</dbReference>